<dbReference type="EMBL" id="CP063304">
    <property type="protein sequence ID" value="QOV19822.1"/>
    <property type="molecule type" value="Genomic_DNA"/>
</dbReference>
<name>A0A7M2RKE6_9FIRM</name>
<evidence type="ECO:0000313" key="2">
    <source>
        <dbReference type="Proteomes" id="UP000593601"/>
    </source>
</evidence>
<protein>
    <submittedName>
        <fullName evidence="1">YlbF family regulator</fullName>
    </submittedName>
</protein>
<evidence type="ECO:0000313" key="1">
    <source>
        <dbReference type="EMBL" id="QOV19822.1"/>
    </source>
</evidence>
<dbReference type="Proteomes" id="UP000593601">
    <property type="component" value="Chromosome"/>
</dbReference>
<gene>
    <name evidence="1" type="ORF">INP51_02270</name>
</gene>
<reference evidence="1 2" key="1">
    <citation type="submission" date="2020-10" db="EMBL/GenBank/DDBJ databases">
        <title>Blautia liquoris sp.nov., isolated from the mud in a fermentation cellar used for the production of Chinese strong-flavoured liquor.</title>
        <authorList>
            <person name="Lu L."/>
        </authorList>
    </citation>
    <scope>NUCLEOTIDE SEQUENCE [LARGE SCALE GENOMIC DNA]</scope>
    <source>
        <strain evidence="1 2">LZLJ-3</strain>
    </source>
</reference>
<organism evidence="1 2">
    <name type="scientific">Blautia liquoris</name>
    <dbReference type="NCBI Taxonomy" id="2779518"/>
    <lineage>
        <taxon>Bacteria</taxon>
        <taxon>Bacillati</taxon>
        <taxon>Bacillota</taxon>
        <taxon>Clostridia</taxon>
        <taxon>Lachnospirales</taxon>
        <taxon>Lachnospiraceae</taxon>
        <taxon>Blautia</taxon>
    </lineage>
</organism>
<dbReference type="InterPro" id="IPR023378">
    <property type="entry name" value="YheA/YmcA-like_dom_sf"/>
</dbReference>
<sequence length="113" mass="13361">MSDEVTRQTEALASAIVNSEEYQTLQKYEEQLKEKPDLRRKIDHFRDKTYRFQQQEGIDPYEEVDKLDQEFVQLRSDTLANAYLEAELAFCRMMQNIQEALVKNLDIAIPDEV</sequence>
<keyword evidence="2" id="KW-1185">Reference proteome</keyword>
<accession>A0A7M2RKE6</accession>
<dbReference type="InterPro" id="IPR010368">
    <property type="entry name" value="Com_YlbF"/>
</dbReference>
<dbReference type="AlphaFoldDB" id="A0A7M2RKE6"/>
<proteinExistence type="predicted"/>
<dbReference type="Pfam" id="PF06133">
    <property type="entry name" value="Com_YlbF"/>
    <property type="match status" value="1"/>
</dbReference>
<dbReference type="Gene3D" id="1.20.1500.10">
    <property type="entry name" value="YheA/YmcA-like"/>
    <property type="match status" value="1"/>
</dbReference>
<dbReference type="SUPFAM" id="SSF158622">
    <property type="entry name" value="YheA/YmcA-like"/>
    <property type="match status" value="1"/>
</dbReference>
<dbReference type="KEGG" id="bliq:INP51_02270"/>
<dbReference type="RefSeq" id="WP_193736142.1">
    <property type="nucleotide sequence ID" value="NZ_CP063304.1"/>
</dbReference>